<dbReference type="EMBL" id="RBUQ01000067">
    <property type="protein sequence ID" value="RMV41155.1"/>
    <property type="molecule type" value="Genomic_DNA"/>
</dbReference>
<accession>A0A3M6CBB0</accession>
<sequence length="511" mass="54077">MREVLTMKANALLKWLVPAALLAVALIILKTWVPGGSTPSPEHPVDQGNIQLSAEQAKSLGIAGDTPRDTVATLVGQVKAMRSDMLGLKKHNDSLQTENSRLRERENSVDSRIQTALGSVSQQVDEGRRQASEARLKAEQDSRQARGLLTQLQEQLSGLTGKSKDMPIGLGLEPGDGAQFEGQHSAKDALQWIEPSDAMPTDAQGNTKTGTATSLPTAFNSLEGLKDNAIDRSQKQLREVTKGEHDLTHSADRTEGAKPVYTIPENATLMGSVAMTALIGRVPVDGTVNDPYPFKVLVGPENLTANGIDLPDVAGAVMSGTASGDWTLSCVRGQVESITFVFTDGTIRTVPQPKAVASRNASTTQSSNTDKIRGGLGYLSDPYGIPCIAGERRSNAQQYLGSQSLITAAGAGVAALLGDEQNNSSVISSGGSTLGVTSSSGNSALNSILSGGVSDIREWINKLYGETFAAVYVPPAAQVALHLDHEITIDYEPKGRSVRHEKDHVSLPDLD</sequence>
<dbReference type="NCBIfam" id="TIGR03752">
    <property type="entry name" value="conj_TIGR03752"/>
    <property type="match status" value="1"/>
</dbReference>
<dbReference type="AlphaFoldDB" id="A0A3M6CBB0"/>
<protein>
    <submittedName>
        <fullName evidence="3">Putative exported protein</fullName>
    </submittedName>
</protein>
<dbReference type="Proteomes" id="UP000271631">
    <property type="component" value="Unassembled WGS sequence"/>
</dbReference>
<name>A0A3M6CBB0_PSEYM</name>
<keyword evidence="2" id="KW-1133">Transmembrane helix</keyword>
<feature type="compositionally biased region" description="Basic and acidic residues" evidence="1">
    <location>
        <begin position="100"/>
        <end position="109"/>
    </location>
</feature>
<proteinExistence type="predicted"/>
<gene>
    <name evidence="3" type="ORF">ALP13_03945</name>
</gene>
<reference evidence="3 4" key="1">
    <citation type="submission" date="2018-08" db="EMBL/GenBank/DDBJ databases">
        <title>Recombination of ecologically and evolutionarily significant loci maintains genetic cohesion in the Pseudomonas syringae species complex.</title>
        <authorList>
            <person name="Dillon M."/>
            <person name="Thakur S."/>
            <person name="Almeida R.N.D."/>
            <person name="Weir B.S."/>
            <person name="Guttman D.S."/>
        </authorList>
    </citation>
    <scope>NUCLEOTIDE SEQUENCE [LARGE SCALE GENOMIC DNA]</scope>
    <source>
        <strain evidence="3 4">ICMP 11281</strain>
    </source>
</reference>
<evidence type="ECO:0000313" key="4">
    <source>
        <dbReference type="Proteomes" id="UP000271631"/>
    </source>
</evidence>
<evidence type="ECO:0000313" key="3">
    <source>
        <dbReference type="EMBL" id="RMV41155.1"/>
    </source>
</evidence>
<keyword evidence="2" id="KW-0812">Transmembrane</keyword>
<evidence type="ECO:0000256" key="2">
    <source>
        <dbReference type="SAM" id="Phobius"/>
    </source>
</evidence>
<feature type="transmembrane region" description="Helical" evidence="2">
    <location>
        <begin position="12"/>
        <end position="33"/>
    </location>
</feature>
<dbReference type="InterPro" id="IPR021207">
    <property type="entry name" value="Integr_conj_element_PFL4705"/>
</dbReference>
<keyword evidence="2" id="KW-0472">Membrane</keyword>
<evidence type="ECO:0000256" key="1">
    <source>
        <dbReference type="SAM" id="MobiDB-lite"/>
    </source>
</evidence>
<organism evidence="3 4">
    <name type="scientific">Pseudomonas syringae pv. maculicola</name>
    <dbReference type="NCBI Taxonomy" id="59511"/>
    <lineage>
        <taxon>Bacteria</taxon>
        <taxon>Pseudomonadati</taxon>
        <taxon>Pseudomonadota</taxon>
        <taxon>Gammaproteobacteria</taxon>
        <taxon>Pseudomonadales</taxon>
        <taxon>Pseudomonadaceae</taxon>
        <taxon>Pseudomonas</taxon>
    </lineage>
</organism>
<feature type="region of interest" description="Disordered" evidence="1">
    <location>
        <begin position="90"/>
        <end position="110"/>
    </location>
</feature>
<comment type="caution">
    <text evidence="3">The sequence shown here is derived from an EMBL/GenBank/DDBJ whole genome shotgun (WGS) entry which is preliminary data.</text>
</comment>